<reference evidence="3" key="1">
    <citation type="journal article" date="2014" name="Front. Microbiol.">
        <title>High frequency of phylogenetically diverse reductive dehalogenase-homologous genes in deep subseafloor sedimentary metagenomes.</title>
        <authorList>
            <person name="Kawai M."/>
            <person name="Futagami T."/>
            <person name="Toyoda A."/>
            <person name="Takaki Y."/>
            <person name="Nishi S."/>
            <person name="Hori S."/>
            <person name="Arai W."/>
            <person name="Tsubouchi T."/>
            <person name="Morono Y."/>
            <person name="Uchiyama I."/>
            <person name="Ito T."/>
            <person name="Fujiyama A."/>
            <person name="Inagaki F."/>
            <person name="Takami H."/>
        </authorList>
    </citation>
    <scope>NUCLEOTIDE SEQUENCE</scope>
    <source>
        <strain evidence="3">Expedition CK06-06</strain>
    </source>
</reference>
<protein>
    <recommendedName>
        <fullName evidence="2">Fumarate lyase N-terminal domain-containing protein</fullName>
    </recommendedName>
</protein>
<name>X1I2F5_9ZZZZ</name>
<dbReference type="GO" id="GO:0044208">
    <property type="term" value="P:'de novo' AMP biosynthetic process"/>
    <property type="evidence" value="ECO:0007669"/>
    <property type="project" value="TreeGrafter"/>
</dbReference>
<gene>
    <name evidence="3" type="ORF">S03H2_67480</name>
</gene>
<dbReference type="AlphaFoldDB" id="X1I2F5"/>
<dbReference type="PANTHER" id="PTHR43172">
    <property type="entry name" value="ADENYLOSUCCINATE LYASE"/>
    <property type="match status" value="1"/>
</dbReference>
<dbReference type="PANTHER" id="PTHR43172:SF1">
    <property type="entry name" value="ADENYLOSUCCINATE LYASE"/>
    <property type="match status" value="1"/>
</dbReference>
<proteinExistence type="predicted"/>
<keyword evidence="1" id="KW-0456">Lyase</keyword>
<dbReference type="Gene3D" id="1.10.275.10">
    <property type="entry name" value="Fumarase/aspartase (N-terminal domain)"/>
    <property type="match status" value="1"/>
</dbReference>
<accession>X1I2F5</accession>
<dbReference type="InterPro" id="IPR022761">
    <property type="entry name" value="Fumarate_lyase_N"/>
</dbReference>
<dbReference type="InterPro" id="IPR008948">
    <property type="entry name" value="L-Aspartase-like"/>
</dbReference>
<comment type="caution">
    <text evidence="3">The sequence shown here is derived from an EMBL/GenBank/DDBJ whole genome shotgun (WGS) entry which is preliminary data.</text>
</comment>
<sequence>MAKVEAALAKVLAKRGFISWEIANEIVQGASSVTVEEVYEEERRIKHDIRALVNCIRNKVSQEAKPYVHLFATSYDIVDTANALRYKDATYKVILPDMIELEKIWMELTLRYKDTLQIGRTHGQHA</sequence>
<dbReference type="Pfam" id="PF00206">
    <property type="entry name" value="Lyase_1"/>
    <property type="match status" value="1"/>
</dbReference>
<feature type="non-terminal residue" evidence="3">
    <location>
        <position position="126"/>
    </location>
</feature>
<dbReference type="GO" id="GO:0004018">
    <property type="term" value="F:N6-(1,2-dicarboxyethyl)AMP AMP-lyase (fumarate-forming) activity"/>
    <property type="evidence" value="ECO:0007669"/>
    <property type="project" value="TreeGrafter"/>
</dbReference>
<evidence type="ECO:0000256" key="1">
    <source>
        <dbReference type="ARBA" id="ARBA00023239"/>
    </source>
</evidence>
<dbReference type="GO" id="GO:0070626">
    <property type="term" value="F:(S)-2-(5-amino-1-(5-phospho-D-ribosyl)imidazole-4-carboxamido) succinate lyase (fumarate-forming) activity"/>
    <property type="evidence" value="ECO:0007669"/>
    <property type="project" value="TreeGrafter"/>
</dbReference>
<organism evidence="3">
    <name type="scientific">marine sediment metagenome</name>
    <dbReference type="NCBI Taxonomy" id="412755"/>
    <lineage>
        <taxon>unclassified sequences</taxon>
        <taxon>metagenomes</taxon>
        <taxon>ecological metagenomes</taxon>
    </lineage>
</organism>
<evidence type="ECO:0000313" key="3">
    <source>
        <dbReference type="EMBL" id="GAH76581.1"/>
    </source>
</evidence>
<feature type="domain" description="Fumarate lyase N-terminal" evidence="2">
    <location>
        <begin position="3"/>
        <end position="126"/>
    </location>
</feature>
<dbReference type="GO" id="GO:0005829">
    <property type="term" value="C:cytosol"/>
    <property type="evidence" value="ECO:0007669"/>
    <property type="project" value="TreeGrafter"/>
</dbReference>
<dbReference type="SUPFAM" id="SSF48557">
    <property type="entry name" value="L-aspartase-like"/>
    <property type="match status" value="1"/>
</dbReference>
<evidence type="ECO:0000259" key="2">
    <source>
        <dbReference type="Pfam" id="PF00206"/>
    </source>
</evidence>
<dbReference type="EMBL" id="BARU01044189">
    <property type="protein sequence ID" value="GAH76581.1"/>
    <property type="molecule type" value="Genomic_DNA"/>
</dbReference>
<dbReference type="Gene3D" id="1.20.200.10">
    <property type="entry name" value="Fumarase/aspartase (Central domain)"/>
    <property type="match status" value="1"/>
</dbReference>
<dbReference type="InterPro" id="IPR024083">
    <property type="entry name" value="Fumarase/histidase_N"/>
</dbReference>